<dbReference type="SUPFAM" id="SSF52799">
    <property type="entry name" value="(Phosphotyrosine protein) phosphatases II"/>
    <property type="match status" value="1"/>
</dbReference>
<evidence type="ECO:0000313" key="4">
    <source>
        <dbReference type="Proteomes" id="UP000245119"/>
    </source>
</evidence>
<dbReference type="Gene3D" id="3.90.190.10">
    <property type="entry name" value="Protein tyrosine phosphatase superfamily"/>
    <property type="match status" value="2"/>
</dbReference>
<dbReference type="PROSITE" id="PS50055">
    <property type="entry name" value="TYR_PHOSPHATASE_PTP"/>
    <property type="match status" value="1"/>
</dbReference>
<dbReference type="STRING" id="400727.A0A2T7P564"/>
<dbReference type="InterPro" id="IPR050348">
    <property type="entry name" value="Protein-Tyr_Phosphatase"/>
</dbReference>
<accession>A0A2T7P564</accession>
<organism evidence="3 4">
    <name type="scientific">Pomacea canaliculata</name>
    <name type="common">Golden apple snail</name>
    <dbReference type="NCBI Taxonomy" id="400727"/>
    <lineage>
        <taxon>Eukaryota</taxon>
        <taxon>Metazoa</taxon>
        <taxon>Spiralia</taxon>
        <taxon>Lophotrochozoa</taxon>
        <taxon>Mollusca</taxon>
        <taxon>Gastropoda</taxon>
        <taxon>Caenogastropoda</taxon>
        <taxon>Architaenioglossa</taxon>
        <taxon>Ampullarioidea</taxon>
        <taxon>Ampullariidae</taxon>
        <taxon>Pomacea</taxon>
    </lineage>
</organism>
<gene>
    <name evidence="3" type="ORF">C0Q70_11145</name>
</gene>
<reference evidence="3 4" key="1">
    <citation type="submission" date="2018-04" db="EMBL/GenBank/DDBJ databases">
        <title>The genome of golden apple snail Pomacea canaliculata provides insight into stress tolerance and invasive adaptation.</title>
        <authorList>
            <person name="Liu C."/>
            <person name="Liu B."/>
            <person name="Ren Y."/>
            <person name="Zhang Y."/>
            <person name="Wang H."/>
            <person name="Li S."/>
            <person name="Jiang F."/>
            <person name="Yin L."/>
            <person name="Zhang G."/>
            <person name="Qian W."/>
            <person name="Fan W."/>
        </authorList>
    </citation>
    <scope>NUCLEOTIDE SEQUENCE [LARGE SCALE GENOMIC DNA]</scope>
    <source>
        <strain evidence="3">SZHN2017</strain>
        <tissue evidence="3">Muscle</tissue>
    </source>
</reference>
<sequence length="395" mass="45145">MRVGVGWGGGGCGIVTYIVTCDLRRSASDDPVSSICKHMLLDLRRKIEILSNSYSADLDLNLACDTWSSGGSRLFLHTRTDTDLCVPRVLHLQQRWQRVVAVLQDRPVWTTRLVPGTPRCRRDIIAHQDRPVWTTPLAIHTRRWRREIIAHQDRPVWTTHLAIHTDGTNDYSILGGVFGGLAVLLIVVVIIIIIVLRRRKRPTERAQRGMPSAKRLSKRHSTKLRNFITRLALLHRDSNHLFQEEFDELRSSHGKQALQFKMLVGNKPVNRVKNRSQHAIPFDHARVALINSAQDYINASYIAKMVDPYWPDEINVPVRHGELTVTMTGVSVLETYAVRKIIVTMRGRQDLRVTQLCIRGSSEYWSLRVEQLIDFIRVAGRQAKHSRGPVTVHCK</sequence>
<evidence type="ECO:0000259" key="2">
    <source>
        <dbReference type="PROSITE" id="PS50055"/>
    </source>
</evidence>
<dbReference type="InterPro" id="IPR029021">
    <property type="entry name" value="Prot-tyrosine_phosphatase-like"/>
</dbReference>
<keyword evidence="1" id="KW-0472">Membrane</keyword>
<name>A0A2T7P564_POMCA</name>
<dbReference type="SMART" id="SM00194">
    <property type="entry name" value="PTPc"/>
    <property type="match status" value="1"/>
</dbReference>
<proteinExistence type="predicted"/>
<feature type="domain" description="Tyrosine-protein phosphatase" evidence="2">
    <location>
        <begin position="242"/>
        <end position="395"/>
    </location>
</feature>
<dbReference type="PANTHER" id="PTHR19134">
    <property type="entry name" value="RECEPTOR-TYPE TYROSINE-PROTEIN PHOSPHATASE"/>
    <property type="match status" value="1"/>
</dbReference>
<dbReference type="OrthoDB" id="9450131at2759"/>
<dbReference type="AlphaFoldDB" id="A0A2T7P564"/>
<dbReference type="Pfam" id="PF00102">
    <property type="entry name" value="Y_phosphatase"/>
    <property type="match status" value="2"/>
</dbReference>
<keyword evidence="1" id="KW-1133">Transmembrane helix</keyword>
<dbReference type="EMBL" id="PZQS01000006">
    <property type="protein sequence ID" value="PVD28557.1"/>
    <property type="molecule type" value="Genomic_DNA"/>
</dbReference>
<dbReference type="PANTHER" id="PTHR19134:SF449">
    <property type="entry name" value="TYROSINE-PROTEIN PHOSPHATASE 1"/>
    <property type="match status" value="1"/>
</dbReference>
<keyword evidence="4" id="KW-1185">Reference proteome</keyword>
<feature type="transmembrane region" description="Helical" evidence="1">
    <location>
        <begin position="173"/>
        <end position="196"/>
    </location>
</feature>
<comment type="caution">
    <text evidence="3">The sequence shown here is derived from an EMBL/GenBank/DDBJ whole genome shotgun (WGS) entry which is preliminary data.</text>
</comment>
<evidence type="ECO:0000256" key="1">
    <source>
        <dbReference type="SAM" id="Phobius"/>
    </source>
</evidence>
<keyword evidence="1" id="KW-0812">Transmembrane</keyword>
<dbReference type="InterPro" id="IPR000242">
    <property type="entry name" value="PTP_cat"/>
</dbReference>
<dbReference type="Proteomes" id="UP000245119">
    <property type="component" value="Linkage Group LG6"/>
</dbReference>
<protein>
    <recommendedName>
        <fullName evidence="2">Tyrosine-protein phosphatase domain-containing protein</fullName>
    </recommendedName>
</protein>
<evidence type="ECO:0000313" key="3">
    <source>
        <dbReference type="EMBL" id="PVD28557.1"/>
    </source>
</evidence>
<dbReference type="GO" id="GO:0004725">
    <property type="term" value="F:protein tyrosine phosphatase activity"/>
    <property type="evidence" value="ECO:0007669"/>
    <property type="project" value="InterPro"/>
</dbReference>